<evidence type="ECO:0000256" key="3">
    <source>
        <dbReference type="ARBA" id="ARBA00022845"/>
    </source>
</evidence>
<dbReference type="Proteomes" id="UP000078348">
    <property type="component" value="Unassembled WGS sequence"/>
</dbReference>
<dbReference type="Pfam" id="PF01652">
    <property type="entry name" value="IF4E"/>
    <property type="match status" value="1"/>
</dbReference>
<keyword evidence="8" id="KW-1185">Reference proteome</keyword>
<keyword evidence="5 6" id="KW-0648">Protein biosynthesis</keyword>
<dbReference type="AlphaFoldDB" id="A0A196SD63"/>
<accession>A0A196SD63</accession>
<dbReference type="InterPro" id="IPR023398">
    <property type="entry name" value="TIF_eIF4e-like"/>
</dbReference>
<dbReference type="GO" id="GO:0006417">
    <property type="term" value="P:regulation of translation"/>
    <property type="evidence" value="ECO:0007669"/>
    <property type="project" value="UniProtKB-KW"/>
</dbReference>
<organism evidence="7 8">
    <name type="scientific">Blastocystis sp. subtype 1 (strain ATCC 50177 / NandII)</name>
    <dbReference type="NCBI Taxonomy" id="478820"/>
    <lineage>
        <taxon>Eukaryota</taxon>
        <taxon>Sar</taxon>
        <taxon>Stramenopiles</taxon>
        <taxon>Bigyra</taxon>
        <taxon>Opalozoa</taxon>
        <taxon>Opalinata</taxon>
        <taxon>Blastocystidae</taxon>
        <taxon>Blastocystis</taxon>
    </lineage>
</organism>
<dbReference type="GO" id="GO:0000340">
    <property type="term" value="F:RNA 7-methylguanosine cap binding"/>
    <property type="evidence" value="ECO:0007669"/>
    <property type="project" value="TreeGrafter"/>
</dbReference>
<dbReference type="EMBL" id="LXWW01000272">
    <property type="protein sequence ID" value="OAO14251.1"/>
    <property type="molecule type" value="Genomic_DNA"/>
</dbReference>
<comment type="similarity">
    <text evidence="1 6">Belongs to the eukaryotic initiation factor 4E family.</text>
</comment>
<reference evidence="7 8" key="1">
    <citation type="submission" date="2016-05" db="EMBL/GenBank/DDBJ databases">
        <title>Nuclear genome of Blastocystis sp. subtype 1 NandII.</title>
        <authorList>
            <person name="Gentekaki E."/>
            <person name="Curtis B."/>
            <person name="Stairs C."/>
            <person name="Eme L."/>
            <person name="Herman E."/>
            <person name="Klimes V."/>
            <person name="Arias M.C."/>
            <person name="Elias M."/>
            <person name="Hilliou F."/>
            <person name="Klute M."/>
            <person name="Malik S.-B."/>
            <person name="Pightling A."/>
            <person name="Rachubinski R."/>
            <person name="Salas D."/>
            <person name="Schlacht A."/>
            <person name="Suga H."/>
            <person name="Archibald J."/>
            <person name="Ball S.G."/>
            <person name="Clark G."/>
            <person name="Dacks J."/>
            <person name="Van Der Giezen M."/>
            <person name="Tsaousis A."/>
            <person name="Roger A."/>
        </authorList>
    </citation>
    <scope>NUCLEOTIDE SEQUENCE [LARGE SCALE GENOMIC DNA]</scope>
    <source>
        <strain evidence="8">ATCC 50177 / NandII</strain>
    </source>
</reference>
<proteinExistence type="inferred from homology"/>
<dbReference type="STRING" id="478820.A0A196SD63"/>
<dbReference type="GO" id="GO:0003743">
    <property type="term" value="F:translation initiation factor activity"/>
    <property type="evidence" value="ECO:0007669"/>
    <property type="project" value="UniProtKB-KW"/>
</dbReference>
<dbReference type="InterPro" id="IPR001040">
    <property type="entry name" value="TIF_eIF_4E"/>
</dbReference>
<evidence type="ECO:0000313" key="7">
    <source>
        <dbReference type="EMBL" id="OAO14251.1"/>
    </source>
</evidence>
<gene>
    <name evidence="7" type="ORF">AV274_4052</name>
</gene>
<keyword evidence="4 6" id="KW-0694">RNA-binding</keyword>
<dbReference type="PANTHER" id="PTHR11960">
    <property type="entry name" value="EUKARYOTIC TRANSLATION INITIATION FACTOR 4E RELATED"/>
    <property type="match status" value="1"/>
</dbReference>
<evidence type="ECO:0000256" key="4">
    <source>
        <dbReference type="ARBA" id="ARBA00022884"/>
    </source>
</evidence>
<evidence type="ECO:0000256" key="5">
    <source>
        <dbReference type="ARBA" id="ARBA00022917"/>
    </source>
</evidence>
<keyword evidence="3" id="KW-0810">Translation regulation</keyword>
<dbReference type="PANTHER" id="PTHR11960:SF8">
    <property type="entry name" value="EUKARYOTIC TRANSLATION INITIATION FACTOR 4E1-RELATED"/>
    <property type="match status" value="1"/>
</dbReference>
<evidence type="ECO:0000256" key="1">
    <source>
        <dbReference type="ARBA" id="ARBA00009860"/>
    </source>
</evidence>
<dbReference type="Gene3D" id="3.30.760.10">
    <property type="entry name" value="RNA Cap, Translation Initiation Factor Eif4e"/>
    <property type="match status" value="1"/>
</dbReference>
<comment type="caution">
    <text evidence="7">The sequence shown here is derived from an EMBL/GenBank/DDBJ whole genome shotgun (WGS) entry which is preliminary data.</text>
</comment>
<evidence type="ECO:0000256" key="6">
    <source>
        <dbReference type="RuleBase" id="RU004374"/>
    </source>
</evidence>
<sequence length="212" mass="24135">MSDSESGVHILERKWVLSEQVFIDNKVDRRRGYDNSFEKLCTIGTLETFWSYWKVLPAISDVFFDGVEKTVECTTTKDGKTSTRSDRIIGQCIFTEGVNPKYEDPENEHGGRVVCVFGDQDRNNLSVFWEAVVMGLIGESLDGDNNITGARVIDKSNTGSKQVSHRVEIWFRDWENETFKQSILQAVKDLIQECGCVTTDVSLDINDRKKYA</sequence>
<keyword evidence="2 6" id="KW-0396">Initiation factor</keyword>
<evidence type="ECO:0000313" key="8">
    <source>
        <dbReference type="Proteomes" id="UP000078348"/>
    </source>
</evidence>
<dbReference type="GO" id="GO:0016281">
    <property type="term" value="C:eukaryotic translation initiation factor 4F complex"/>
    <property type="evidence" value="ECO:0007669"/>
    <property type="project" value="TreeGrafter"/>
</dbReference>
<evidence type="ECO:0000256" key="2">
    <source>
        <dbReference type="ARBA" id="ARBA00022540"/>
    </source>
</evidence>
<dbReference type="SUPFAM" id="SSF55418">
    <property type="entry name" value="eIF4e-like"/>
    <property type="match status" value="1"/>
</dbReference>
<name>A0A196SD63_BLAHN</name>
<protein>
    <submittedName>
        <fullName evidence="7">Eukaryotic translation initiation factor 4E type</fullName>
    </submittedName>
</protein>
<dbReference type="OrthoDB" id="590761at2759"/>